<sequence>MRLLLQLLLALLLATGSMPFLLRRLTYKRLHTGQLQKALNLARWFYAVSPFSARLRAEAASLIARIYQYLRMFDRAAPYVDEAYAYYERANPKPSFLSEVPSIKILQLFRENQYEEAVALAEREFELHPHLSESLTMLTGASQVYIAVGNFAKAEELLDKVIALGRTPLASLCIGGLVPAYRYALMTKSLCRYFQHDLIQSTMLAHEAWESLREESPRPEPAILRAKAQILRCLACRRLFDATYAFEQEMHKKLSLLNGYSRAFVLRALALKALLRGEFDRARSLAEHSIILNLDPDDYADALLIQAGVFAARANYARTVSLCHQILDQRANNPFYKEQAEKLLRLVAEAEMEGRSDPILPDTWCFPEWLPRKRTVGAADVCSRKEE</sequence>
<accession>S0EZ06</accession>
<protein>
    <recommendedName>
        <fullName evidence="3">Tetratricopeptide repeat</fullName>
    </recommendedName>
</protein>
<reference evidence="2" key="1">
    <citation type="submission" date="2013-03" db="EMBL/GenBank/DDBJ databases">
        <title>Genome sequence of Chthonomonas calidirosea, the first sequenced genome from the Armatimonadetes phylum (formally candidate division OP10).</title>
        <authorList>
            <person name="Lee K.C.Y."/>
            <person name="Morgan X.C."/>
            <person name="Dunfield P.F."/>
            <person name="Tamas I."/>
            <person name="Houghton K.M."/>
            <person name="Vyssotski M."/>
            <person name="Ryan J.L.J."/>
            <person name="Lagutin K."/>
            <person name="McDonald I.R."/>
            <person name="Stott M.B."/>
        </authorList>
    </citation>
    <scope>NUCLEOTIDE SEQUENCE [LARGE SCALE GENOMIC DNA]</scope>
    <source>
        <strain evidence="2">DSM 23976 / ICMP 18418 / T49</strain>
    </source>
</reference>
<gene>
    <name evidence="1" type="ORF">CCALI_02060</name>
</gene>
<dbReference type="Proteomes" id="UP000014227">
    <property type="component" value="Chromosome I"/>
</dbReference>
<evidence type="ECO:0000313" key="1">
    <source>
        <dbReference type="EMBL" id="CCW35867.1"/>
    </source>
</evidence>
<dbReference type="KEGG" id="ccz:CCALI_02060"/>
<dbReference type="EMBL" id="HF951689">
    <property type="protein sequence ID" value="CCW35867.1"/>
    <property type="molecule type" value="Genomic_DNA"/>
</dbReference>
<dbReference type="RefSeq" id="WP_016483391.1">
    <property type="nucleotide sequence ID" value="NC_021487.1"/>
</dbReference>
<dbReference type="SUPFAM" id="SSF48452">
    <property type="entry name" value="TPR-like"/>
    <property type="match status" value="1"/>
</dbReference>
<name>S0EZ06_CHTCT</name>
<dbReference type="eggNOG" id="COG0457">
    <property type="taxonomic scope" value="Bacteria"/>
</dbReference>
<organism evidence="1 2">
    <name type="scientific">Chthonomonas calidirosea (strain DSM 23976 / ICMP 18418 / T49)</name>
    <dbReference type="NCBI Taxonomy" id="1303518"/>
    <lineage>
        <taxon>Bacteria</taxon>
        <taxon>Bacillati</taxon>
        <taxon>Armatimonadota</taxon>
        <taxon>Chthonomonadia</taxon>
        <taxon>Chthonomonadales</taxon>
        <taxon>Chthonomonadaceae</taxon>
        <taxon>Chthonomonas</taxon>
    </lineage>
</organism>
<evidence type="ECO:0000313" key="2">
    <source>
        <dbReference type="Proteomes" id="UP000014227"/>
    </source>
</evidence>
<dbReference type="InterPro" id="IPR011990">
    <property type="entry name" value="TPR-like_helical_dom_sf"/>
</dbReference>
<evidence type="ECO:0008006" key="3">
    <source>
        <dbReference type="Google" id="ProtNLM"/>
    </source>
</evidence>
<dbReference type="Gene3D" id="1.25.40.10">
    <property type="entry name" value="Tetratricopeptide repeat domain"/>
    <property type="match status" value="1"/>
</dbReference>
<dbReference type="InParanoid" id="S0EZ06"/>
<dbReference type="AlphaFoldDB" id="S0EZ06"/>
<dbReference type="STRING" id="454171.CP488_02030"/>
<dbReference type="PATRIC" id="fig|1303518.3.peg.2127"/>
<keyword evidence="2" id="KW-1185">Reference proteome</keyword>
<proteinExistence type="predicted"/>
<dbReference type="HOGENOM" id="CLU_713092_0_0_0"/>